<keyword evidence="8" id="KW-0378">Hydrolase</keyword>
<dbReference type="GO" id="GO:0006310">
    <property type="term" value="P:DNA recombination"/>
    <property type="evidence" value="ECO:0007669"/>
    <property type="project" value="UniProtKB-KW"/>
</dbReference>
<dbReference type="PANTHER" id="PTHR21077:SF5">
    <property type="entry name" value="CROSSOVER JUNCTION ENDONUCLEASE MMS4"/>
    <property type="match status" value="1"/>
</dbReference>
<sequence length="371" mass="41370">MSNPIILSDGEDEEKRTTPLPSKKKPRTNPIPTVFLLDDDPTPPPKKPAPVTGTASPSSSSSIPSFVADTPMSDAPLLKSTSIRVPIPPPGGNGGLICLDSESESESRLQNFKEHSKVGDDEEVEYSGWSPRLFSSYDSFGDANLTQTSGDTSSQPTFLQDDIYQVSQCSDKENFSLEQMGNIAKKKVDISYNKKNSSDEAVTKKRMIKEERIRLAEEKKLKKEQEKLEKAALRAQAAELKKMEKEKQKWEKGKFALKSIVAEFDTKVVEQGSVGGHLLSRFADKGLTYRITKNPIERSITWTMSVPEHISELSSGGTEVRYVVLVFDAEEFCNLVINGLLLDHVSKVQNHYPSYTVCYLTNRLLAYINKR</sequence>
<evidence type="ECO:0000256" key="6">
    <source>
        <dbReference type="ARBA" id="ARBA00022759"/>
    </source>
</evidence>
<comment type="subcellular location">
    <subcellularLocation>
        <location evidence="2">Nucleus</location>
    </subcellularLocation>
</comment>
<dbReference type="GO" id="GO:0005634">
    <property type="term" value="C:nucleus"/>
    <property type="evidence" value="ECO:0007669"/>
    <property type="project" value="UniProtKB-SubCell"/>
</dbReference>
<dbReference type="GO" id="GO:0051321">
    <property type="term" value="P:meiotic cell cycle"/>
    <property type="evidence" value="ECO:0007669"/>
    <property type="project" value="UniProtKB-KW"/>
</dbReference>
<evidence type="ECO:0000313" key="18">
    <source>
        <dbReference type="Proteomes" id="UP001141552"/>
    </source>
</evidence>
<evidence type="ECO:0000256" key="5">
    <source>
        <dbReference type="ARBA" id="ARBA00022723"/>
    </source>
</evidence>
<keyword evidence="4" id="KW-0540">Nuclease</keyword>
<dbReference type="GO" id="GO:0046872">
    <property type="term" value="F:metal ion binding"/>
    <property type="evidence" value="ECO:0007669"/>
    <property type="project" value="UniProtKB-KW"/>
</dbReference>
<keyword evidence="12" id="KW-0539">Nucleus</keyword>
<dbReference type="GO" id="GO:0048476">
    <property type="term" value="C:Holliday junction resolvase complex"/>
    <property type="evidence" value="ECO:0007669"/>
    <property type="project" value="InterPro"/>
</dbReference>
<dbReference type="OrthoDB" id="343092at2759"/>
<comment type="similarity">
    <text evidence="3">Belongs to the EME1/MMS4 family.</text>
</comment>
<dbReference type="PANTHER" id="PTHR21077">
    <property type="entry name" value="EME1 PROTEIN"/>
    <property type="match status" value="1"/>
</dbReference>
<dbReference type="Proteomes" id="UP001141552">
    <property type="component" value="Unassembled WGS sequence"/>
</dbReference>
<evidence type="ECO:0000256" key="4">
    <source>
        <dbReference type="ARBA" id="ARBA00022722"/>
    </source>
</evidence>
<evidence type="ECO:0000256" key="7">
    <source>
        <dbReference type="ARBA" id="ARBA00022763"/>
    </source>
</evidence>
<evidence type="ECO:0000259" key="16">
    <source>
        <dbReference type="Pfam" id="PF02732"/>
    </source>
</evidence>
<reference evidence="17" key="1">
    <citation type="submission" date="2022-02" db="EMBL/GenBank/DDBJ databases">
        <authorList>
            <person name="Henning P.M."/>
            <person name="McCubbin A.G."/>
            <person name="Shore J.S."/>
        </authorList>
    </citation>
    <scope>NUCLEOTIDE SEQUENCE</scope>
    <source>
        <strain evidence="17">F60SS</strain>
        <tissue evidence="17">Leaves</tissue>
    </source>
</reference>
<evidence type="ECO:0000256" key="14">
    <source>
        <dbReference type="SAM" id="Coils"/>
    </source>
</evidence>
<evidence type="ECO:0000313" key="17">
    <source>
        <dbReference type="EMBL" id="KAJ4822207.1"/>
    </source>
</evidence>
<keyword evidence="6" id="KW-0255">Endonuclease</keyword>
<keyword evidence="10" id="KW-0233">DNA recombination</keyword>
<evidence type="ECO:0000256" key="3">
    <source>
        <dbReference type="ARBA" id="ARBA00005313"/>
    </source>
</evidence>
<dbReference type="GO" id="GO:0003677">
    <property type="term" value="F:DNA binding"/>
    <property type="evidence" value="ECO:0007669"/>
    <property type="project" value="InterPro"/>
</dbReference>
<keyword evidence="18" id="KW-1185">Reference proteome</keyword>
<evidence type="ECO:0000256" key="10">
    <source>
        <dbReference type="ARBA" id="ARBA00023172"/>
    </source>
</evidence>
<comment type="caution">
    <text evidence="17">The sequence shown here is derived from an EMBL/GenBank/DDBJ whole genome shotgun (WGS) entry which is preliminary data.</text>
</comment>
<dbReference type="GO" id="GO:0006281">
    <property type="term" value="P:DNA repair"/>
    <property type="evidence" value="ECO:0007669"/>
    <property type="project" value="UniProtKB-KW"/>
</dbReference>
<reference evidence="17" key="2">
    <citation type="journal article" date="2023" name="Plants (Basel)">
        <title>Annotation of the Turnera subulata (Passifloraceae) Draft Genome Reveals the S-Locus Evolved after the Divergence of Turneroideae from Passifloroideae in a Stepwise Manner.</title>
        <authorList>
            <person name="Henning P.M."/>
            <person name="Roalson E.H."/>
            <person name="Mir W."/>
            <person name="McCubbin A.G."/>
            <person name="Shore J.S."/>
        </authorList>
    </citation>
    <scope>NUCLEOTIDE SEQUENCE</scope>
    <source>
        <strain evidence="17">F60SS</strain>
    </source>
</reference>
<feature type="domain" description="ERCC4" evidence="16">
    <location>
        <begin position="265"/>
        <end position="368"/>
    </location>
</feature>
<keyword evidence="9" id="KW-0460">Magnesium</keyword>
<accession>A0A9Q0F089</accession>
<name>A0A9Q0F089_9ROSI</name>
<evidence type="ECO:0000256" key="11">
    <source>
        <dbReference type="ARBA" id="ARBA00023204"/>
    </source>
</evidence>
<feature type="coiled-coil region" evidence="14">
    <location>
        <begin position="206"/>
        <end position="253"/>
    </location>
</feature>
<feature type="region of interest" description="Disordered" evidence="15">
    <location>
        <begin position="1"/>
        <end position="99"/>
    </location>
</feature>
<dbReference type="GO" id="GO:0004519">
    <property type="term" value="F:endonuclease activity"/>
    <property type="evidence" value="ECO:0007669"/>
    <property type="project" value="UniProtKB-KW"/>
</dbReference>
<keyword evidence="13" id="KW-0469">Meiosis</keyword>
<dbReference type="Gene3D" id="3.40.50.10130">
    <property type="match status" value="1"/>
</dbReference>
<evidence type="ECO:0000256" key="1">
    <source>
        <dbReference type="ARBA" id="ARBA00001946"/>
    </source>
</evidence>
<dbReference type="EMBL" id="JAKUCV010007736">
    <property type="protein sequence ID" value="KAJ4822207.1"/>
    <property type="molecule type" value="Genomic_DNA"/>
</dbReference>
<dbReference type="InterPro" id="IPR006166">
    <property type="entry name" value="ERCC4_domain"/>
</dbReference>
<evidence type="ECO:0000256" key="2">
    <source>
        <dbReference type="ARBA" id="ARBA00004123"/>
    </source>
</evidence>
<feature type="compositionally biased region" description="Low complexity" evidence="15">
    <location>
        <begin position="49"/>
        <end position="65"/>
    </location>
</feature>
<keyword evidence="11" id="KW-0234">DNA repair</keyword>
<keyword evidence="14" id="KW-0175">Coiled coil</keyword>
<comment type="cofactor">
    <cofactor evidence="1">
        <name>Mg(2+)</name>
        <dbReference type="ChEBI" id="CHEBI:18420"/>
    </cofactor>
</comment>
<dbReference type="AlphaFoldDB" id="A0A9Q0F089"/>
<evidence type="ECO:0000256" key="8">
    <source>
        <dbReference type="ARBA" id="ARBA00022801"/>
    </source>
</evidence>
<proteinExistence type="inferred from homology"/>
<keyword evidence="7" id="KW-0227">DNA damage</keyword>
<evidence type="ECO:0000256" key="9">
    <source>
        <dbReference type="ARBA" id="ARBA00022842"/>
    </source>
</evidence>
<dbReference type="Pfam" id="PF02732">
    <property type="entry name" value="ERCC4"/>
    <property type="match status" value="1"/>
</dbReference>
<organism evidence="17 18">
    <name type="scientific">Turnera subulata</name>
    <dbReference type="NCBI Taxonomy" id="218843"/>
    <lineage>
        <taxon>Eukaryota</taxon>
        <taxon>Viridiplantae</taxon>
        <taxon>Streptophyta</taxon>
        <taxon>Embryophyta</taxon>
        <taxon>Tracheophyta</taxon>
        <taxon>Spermatophyta</taxon>
        <taxon>Magnoliopsida</taxon>
        <taxon>eudicotyledons</taxon>
        <taxon>Gunneridae</taxon>
        <taxon>Pentapetalae</taxon>
        <taxon>rosids</taxon>
        <taxon>fabids</taxon>
        <taxon>Malpighiales</taxon>
        <taxon>Passifloraceae</taxon>
        <taxon>Turnera</taxon>
    </lineage>
</organism>
<dbReference type="GO" id="GO:0016787">
    <property type="term" value="F:hydrolase activity"/>
    <property type="evidence" value="ECO:0007669"/>
    <property type="project" value="UniProtKB-KW"/>
</dbReference>
<keyword evidence="5" id="KW-0479">Metal-binding</keyword>
<protein>
    <recommendedName>
        <fullName evidence="16">ERCC4 domain-containing protein</fullName>
    </recommendedName>
</protein>
<gene>
    <name evidence="17" type="ORF">Tsubulata_013570</name>
</gene>
<evidence type="ECO:0000256" key="12">
    <source>
        <dbReference type="ARBA" id="ARBA00023242"/>
    </source>
</evidence>
<evidence type="ECO:0000256" key="13">
    <source>
        <dbReference type="ARBA" id="ARBA00023254"/>
    </source>
</evidence>
<dbReference type="InterPro" id="IPR033310">
    <property type="entry name" value="Mms4/EME1/EME2"/>
</dbReference>
<evidence type="ECO:0000256" key="15">
    <source>
        <dbReference type="SAM" id="MobiDB-lite"/>
    </source>
</evidence>